<dbReference type="Proteomes" id="UP001171299">
    <property type="component" value="Unassembled WGS sequence"/>
</dbReference>
<dbReference type="InterPro" id="IPR025858">
    <property type="entry name" value="YjbE"/>
</dbReference>
<reference evidence="3" key="3">
    <citation type="submission" date="2023-07" db="EMBL/GenBank/DDBJ databases">
        <title>The extreme plant-growth-promoting properties of Pantoea phytobeneficialis PF55 revealed by functional and genomic analysis.</title>
        <authorList>
            <person name="Nascimento F.X."/>
            <person name="Marcio R.J."/>
        </authorList>
    </citation>
    <scope>NUCLEOTIDE SEQUENCE</scope>
    <source>
        <strain evidence="3">PF55</strain>
    </source>
</reference>
<dbReference type="Proteomes" id="UP000424872">
    <property type="component" value="Chromosome"/>
</dbReference>
<gene>
    <name evidence="3" type="primary">yjbE</name>
    <name evidence="4" type="ORF">CTZ24_18850</name>
    <name evidence="3" type="ORF">Q3404_15005</name>
</gene>
<dbReference type="RefSeq" id="WP_021184855.1">
    <property type="nucleotide sequence ID" value="NZ_CP024636.1"/>
</dbReference>
<evidence type="ECO:0000313" key="6">
    <source>
        <dbReference type="Proteomes" id="UP001171299"/>
    </source>
</evidence>
<keyword evidence="2" id="KW-0732">Signal</keyword>
<dbReference type="EMBL" id="CP024636">
    <property type="protein sequence ID" value="QGR08368.1"/>
    <property type="molecule type" value="Genomic_DNA"/>
</dbReference>
<accession>A0AAP9KQX6</accession>
<evidence type="ECO:0000256" key="1">
    <source>
        <dbReference type="SAM" id="MobiDB-lite"/>
    </source>
</evidence>
<dbReference type="EMBL" id="JAUOOM010000014">
    <property type="protein sequence ID" value="MDO6407884.1"/>
    <property type="molecule type" value="Genomic_DNA"/>
</dbReference>
<reference evidence="4" key="2">
    <citation type="journal article" date="2020" name="Environ. Microbiol.">
        <title>The extreme plant-growth-promoting properties of Pantoea phytobeneficialis MSR2 revealed by functional and genomic analysis.</title>
        <authorList>
            <person name="Nascimento F.X."/>
            <person name="Hernandez A.G."/>
            <person name="Glick B.R."/>
            <person name="Rossi M.J."/>
        </authorList>
    </citation>
    <scope>NUCLEOTIDE SEQUENCE</scope>
    <source>
        <strain evidence="4">MSR2</strain>
    </source>
</reference>
<feature type="compositionally biased region" description="Low complexity" evidence="1">
    <location>
        <begin position="67"/>
        <end position="81"/>
    </location>
</feature>
<feature type="region of interest" description="Disordered" evidence="1">
    <location>
        <begin position="60"/>
        <end position="81"/>
    </location>
</feature>
<evidence type="ECO:0000313" key="4">
    <source>
        <dbReference type="EMBL" id="QGR08368.1"/>
    </source>
</evidence>
<dbReference type="Pfam" id="PF11106">
    <property type="entry name" value="YjbE"/>
    <property type="match status" value="1"/>
</dbReference>
<keyword evidence="6" id="KW-1185">Reference proteome</keyword>
<feature type="chain" id="PRO_5042884359" evidence="2">
    <location>
        <begin position="22"/>
        <end position="81"/>
    </location>
</feature>
<dbReference type="KEGG" id="ppho:CTZ24_18850"/>
<feature type="signal peptide" evidence="2">
    <location>
        <begin position="1"/>
        <end position="21"/>
    </location>
</feature>
<evidence type="ECO:0000256" key="2">
    <source>
        <dbReference type="SAM" id="SignalP"/>
    </source>
</evidence>
<sequence length="81" mass="7615">MKKIAVLLGILILTGFTQAKAATAIGEAAGTQASTNAKGTSEAIGVGALAALLGVALASAGGGGHGTNTSTSTTTTTMPAK</sequence>
<proteinExistence type="predicted"/>
<reference evidence="5" key="1">
    <citation type="submission" date="2017-11" db="EMBL/GenBank/DDBJ databases">
        <title>Genome sequence of Pantoea sp. MSR2.</title>
        <authorList>
            <person name="Nascimento F.X."/>
        </authorList>
    </citation>
    <scope>NUCLEOTIDE SEQUENCE [LARGE SCALE GENOMIC DNA]</scope>
    <source>
        <strain evidence="5">MSR2</strain>
    </source>
</reference>
<protein>
    <submittedName>
        <fullName evidence="3">Exopolysaccharide production protein YjbE</fullName>
    </submittedName>
</protein>
<organism evidence="4 5">
    <name type="scientific">Pantoea phytobeneficialis</name>
    <dbReference type="NCBI Taxonomy" id="2052056"/>
    <lineage>
        <taxon>Bacteria</taxon>
        <taxon>Pseudomonadati</taxon>
        <taxon>Pseudomonadota</taxon>
        <taxon>Gammaproteobacteria</taxon>
        <taxon>Enterobacterales</taxon>
        <taxon>Erwiniaceae</taxon>
        <taxon>Pantoea</taxon>
    </lineage>
</organism>
<evidence type="ECO:0000313" key="5">
    <source>
        <dbReference type="Proteomes" id="UP000424872"/>
    </source>
</evidence>
<dbReference type="AlphaFoldDB" id="A0AAP9KQX6"/>
<evidence type="ECO:0000313" key="3">
    <source>
        <dbReference type="EMBL" id="MDO6407884.1"/>
    </source>
</evidence>
<name>A0AAP9KQX6_9GAMM</name>